<keyword evidence="5" id="KW-1185">Reference proteome</keyword>
<dbReference type="InterPro" id="IPR013087">
    <property type="entry name" value="Znf_C2H2_type"/>
</dbReference>
<feature type="compositionally biased region" description="Polar residues" evidence="2">
    <location>
        <begin position="37"/>
        <end position="57"/>
    </location>
</feature>
<dbReference type="PROSITE" id="PS00028">
    <property type="entry name" value="ZINC_FINGER_C2H2_1"/>
    <property type="match status" value="1"/>
</dbReference>
<sequence>MNGSSHFDSLESNSETESSPSNHQRSTRDRCPRTLTIRRNQLYDANNVPSNRHNQGPTIPDSEPNPHRQSSDHVTSRRGLSRNGHNFQDFANAKRGDSEHGSGRLADPNGPKGIRGTISSMVTSFKTVFHIGVPREPRLQASNMLNNNSKASFLDNDNSRKGRPPKANKDGRRSTNLRSYQRFGTRGAVRPVPLGTSNRKFYDKLPTSEDVAQSPSRDEASAIVSPMSIDTSTIASTSTPASEYLDNHFLEHWDEEELTCQVCDRSFTTPNLLERHQQKRRHWGCSICECLFDSLMLLEHHKEESEHWSDEGFSDSESESDDWQLDEWRHYQLERMIEMEETAFGPDAQIDRRMLLL</sequence>
<feature type="domain" description="C2H2-type" evidence="3">
    <location>
        <begin position="258"/>
        <end position="284"/>
    </location>
</feature>
<dbReference type="AlphaFoldDB" id="A0A553NU70"/>
<gene>
    <name evidence="4" type="ORF">TCAL_09728</name>
</gene>
<dbReference type="Gene3D" id="3.30.160.60">
    <property type="entry name" value="Classic Zinc Finger"/>
    <property type="match status" value="1"/>
</dbReference>
<feature type="compositionally biased region" description="Basic and acidic residues" evidence="2">
    <location>
        <begin position="92"/>
        <end position="102"/>
    </location>
</feature>
<dbReference type="SMART" id="SM00355">
    <property type="entry name" value="ZnF_C2H2"/>
    <property type="match status" value="2"/>
</dbReference>
<organism evidence="4 5">
    <name type="scientific">Tigriopus californicus</name>
    <name type="common">Marine copepod</name>
    <dbReference type="NCBI Taxonomy" id="6832"/>
    <lineage>
        <taxon>Eukaryota</taxon>
        <taxon>Metazoa</taxon>
        <taxon>Ecdysozoa</taxon>
        <taxon>Arthropoda</taxon>
        <taxon>Crustacea</taxon>
        <taxon>Multicrustacea</taxon>
        <taxon>Hexanauplia</taxon>
        <taxon>Copepoda</taxon>
        <taxon>Harpacticoida</taxon>
        <taxon>Harpacticidae</taxon>
        <taxon>Tigriopus</taxon>
    </lineage>
</organism>
<evidence type="ECO:0000256" key="2">
    <source>
        <dbReference type="SAM" id="MobiDB-lite"/>
    </source>
</evidence>
<evidence type="ECO:0000313" key="5">
    <source>
        <dbReference type="Proteomes" id="UP000318571"/>
    </source>
</evidence>
<keyword evidence="1" id="KW-0863">Zinc-finger</keyword>
<dbReference type="STRING" id="6832.A0A553NU70"/>
<dbReference type="PROSITE" id="PS50157">
    <property type="entry name" value="ZINC_FINGER_C2H2_2"/>
    <property type="match status" value="1"/>
</dbReference>
<keyword evidence="1" id="KW-0862">Zinc</keyword>
<name>A0A553NU70_TIGCA</name>
<dbReference type="SUPFAM" id="SSF57667">
    <property type="entry name" value="beta-beta-alpha zinc fingers"/>
    <property type="match status" value="1"/>
</dbReference>
<dbReference type="EMBL" id="VCGU01000010">
    <property type="protein sequence ID" value="TRY68978.1"/>
    <property type="molecule type" value="Genomic_DNA"/>
</dbReference>
<keyword evidence="1" id="KW-0479">Metal-binding</keyword>
<evidence type="ECO:0000259" key="3">
    <source>
        <dbReference type="PROSITE" id="PS50157"/>
    </source>
</evidence>
<reference evidence="4 5" key="1">
    <citation type="journal article" date="2018" name="Nat. Ecol. Evol.">
        <title>Genomic signatures of mitonuclear coevolution across populations of Tigriopus californicus.</title>
        <authorList>
            <person name="Barreto F.S."/>
            <person name="Watson E.T."/>
            <person name="Lima T.G."/>
            <person name="Willett C.S."/>
            <person name="Edmands S."/>
            <person name="Li W."/>
            <person name="Burton R.S."/>
        </authorList>
    </citation>
    <scope>NUCLEOTIDE SEQUENCE [LARGE SCALE GENOMIC DNA]</scope>
    <source>
        <strain evidence="4 5">San Diego</strain>
    </source>
</reference>
<feature type="compositionally biased region" description="Basic and acidic residues" evidence="2">
    <location>
        <begin position="64"/>
        <end position="75"/>
    </location>
</feature>
<dbReference type="GO" id="GO:0008270">
    <property type="term" value="F:zinc ion binding"/>
    <property type="evidence" value="ECO:0007669"/>
    <property type="project" value="UniProtKB-KW"/>
</dbReference>
<dbReference type="InterPro" id="IPR036236">
    <property type="entry name" value="Znf_C2H2_sf"/>
</dbReference>
<evidence type="ECO:0000256" key="1">
    <source>
        <dbReference type="PROSITE-ProRule" id="PRU00042"/>
    </source>
</evidence>
<feature type="compositionally biased region" description="Low complexity" evidence="2">
    <location>
        <begin position="10"/>
        <end position="21"/>
    </location>
</feature>
<dbReference type="OrthoDB" id="6910977at2759"/>
<comment type="caution">
    <text evidence="4">The sequence shown here is derived from an EMBL/GenBank/DDBJ whole genome shotgun (WGS) entry which is preliminary data.</text>
</comment>
<protein>
    <recommendedName>
        <fullName evidence="3">C2H2-type domain-containing protein</fullName>
    </recommendedName>
</protein>
<feature type="compositionally biased region" description="Polar residues" evidence="2">
    <location>
        <begin position="140"/>
        <end position="151"/>
    </location>
</feature>
<evidence type="ECO:0000313" key="4">
    <source>
        <dbReference type="EMBL" id="TRY68978.1"/>
    </source>
</evidence>
<dbReference type="Proteomes" id="UP000318571">
    <property type="component" value="Chromosome 1"/>
</dbReference>
<proteinExistence type="predicted"/>
<feature type="region of interest" description="Disordered" evidence="2">
    <location>
        <begin position="140"/>
        <end position="201"/>
    </location>
</feature>
<feature type="region of interest" description="Disordered" evidence="2">
    <location>
        <begin position="1"/>
        <end position="117"/>
    </location>
</feature>
<accession>A0A553NU70</accession>